<name>A0AA41UFI3_9MICO</name>
<dbReference type="AlphaFoldDB" id="A0AA41UFI3"/>
<sequence length="990" mass="99100">MKKTVSALVTGLLAGGGLAVLVALLAPAAAAQAASVSCTAPGDLYAASGSTTLGTQAVTVWGYSTTAGAGVTRPGGPTLCVNAGDTVTVTLHNQLPENTALLFQGQQMVPDRVGAAPAASTTYTFTASRPGTYLYEAGLVPNGQHQVAMGMYGALIVRPATLGQAYDATTAFDDEAVLVLSEIDPALNNAASPAAFDMRKYAPRYSLINGKAYPNTDPIPATAAGNKVLLRYVNAGSLYHSLAALGTEQKVVALDGSPLKYSRHYIAETFGPGQTADAIVTTPAATAAPSRLPIYDGSLLLHNSNAAGAGGMLTFVTVPASGVVGPDTSGPATSAVAFAAGTLSATINDTSTGGSSVAGAEYFIDTVTGTGLPMTGSGAGSVNVTASVSIPSGQHIVYVRGQDSVGNRGVFSSVLVTGGDATGPTTKAPSLAPSLTNGTGTAVIAVHATGDDSATGGSNITGAEYFIDAVGPNGSGPVLAVNAAAPTASLDATIPAATVNALAEGTHVVSIHSQDAAGNWGAPVTINLVVDKTAPTTSGITVAPTPNNGTLAFNGSPSAIRVTVATMADPVSATVSSNISSAEAFVDTVTANGSGIVVRATDAAYNSTSEAGYFEIPLATVAKLSDGSHVISVHAKDAAGNWGAVATSTLVIDKVKPAVSAVAATPNPTGGAATVTLTAQATDAGSAVTRAEWFSGADPGAGNGTPMTLTGTGPWAVSSVVDVRGFSEGPQTLTVRVRDAAGNWSGTASTVLQVQAALSFSTLGNTNPAGVAGTADDADIYSWSGTAFSRVIDASVAPYNLPGGANVDGFDRVSPTQFYLSFTDQVTLPGIGIVQDEDVVFFNGSSWSLYFDGSVRGLTGARATDLDAISIVGGQLYFSTDNAAVPPGVTGAGDDADIYSWNGTAFSRVIDASAAPYSLPAAANVDGFVRVDATHFYLSFSADTTTVPVLGAVQDEDVVYYNAGTWSVYFDGTAHGLTTANQDLDAFDVP</sequence>
<feature type="signal peptide" evidence="4">
    <location>
        <begin position="1"/>
        <end position="33"/>
    </location>
</feature>
<dbReference type="SUPFAM" id="SSF49503">
    <property type="entry name" value="Cupredoxins"/>
    <property type="match status" value="2"/>
</dbReference>
<evidence type="ECO:0000256" key="1">
    <source>
        <dbReference type="ARBA" id="ARBA00022723"/>
    </source>
</evidence>
<gene>
    <name evidence="6" type="ORF">MQH31_09265</name>
</gene>
<dbReference type="GO" id="GO:0016491">
    <property type="term" value="F:oxidoreductase activity"/>
    <property type="evidence" value="ECO:0007669"/>
    <property type="project" value="UniProtKB-KW"/>
</dbReference>
<keyword evidence="3" id="KW-0186">Copper</keyword>
<protein>
    <submittedName>
        <fullName evidence="6">Multicopper oxidase family protein</fullName>
    </submittedName>
</protein>
<keyword evidence="4" id="KW-0732">Signal</keyword>
<keyword evidence="1" id="KW-0479">Metal-binding</keyword>
<evidence type="ECO:0000313" key="6">
    <source>
        <dbReference type="EMBL" id="MCI4657995.1"/>
    </source>
</evidence>
<dbReference type="Pfam" id="PF07732">
    <property type="entry name" value="Cu-oxidase_3"/>
    <property type="match status" value="1"/>
</dbReference>
<reference evidence="6" key="1">
    <citation type="submission" date="2022-03" db="EMBL/GenBank/DDBJ databases">
        <title>Cryobacterium sp. nov. strain ZS14-85, isolated from Antarctic soil.</title>
        <authorList>
            <person name="Li J."/>
            <person name="Niu G."/>
        </authorList>
    </citation>
    <scope>NUCLEOTIDE SEQUENCE</scope>
    <source>
        <strain evidence="6">ZS14-85</strain>
    </source>
</reference>
<evidence type="ECO:0000256" key="4">
    <source>
        <dbReference type="SAM" id="SignalP"/>
    </source>
</evidence>
<organism evidence="6 7">
    <name type="scientific">Cryobacterium zhongshanensis</name>
    <dbReference type="NCBI Taxonomy" id="2928153"/>
    <lineage>
        <taxon>Bacteria</taxon>
        <taxon>Bacillati</taxon>
        <taxon>Actinomycetota</taxon>
        <taxon>Actinomycetes</taxon>
        <taxon>Micrococcales</taxon>
        <taxon>Microbacteriaceae</taxon>
        <taxon>Cryobacterium</taxon>
    </lineage>
</organism>
<dbReference type="Gene3D" id="2.60.40.10">
    <property type="entry name" value="Immunoglobulins"/>
    <property type="match status" value="1"/>
</dbReference>
<accession>A0AA41UFI3</accession>
<dbReference type="Proteomes" id="UP001165341">
    <property type="component" value="Unassembled WGS sequence"/>
</dbReference>
<dbReference type="InterPro" id="IPR013783">
    <property type="entry name" value="Ig-like_fold"/>
</dbReference>
<dbReference type="GO" id="GO:0005975">
    <property type="term" value="P:carbohydrate metabolic process"/>
    <property type="evidence" value="ECO:0007669"/>
    <property type="project" value="UniProtKB-ARBA"/>
</dbReference>
<evidence type="ECO:0000313" key="7">
    <source>
        <dbReference type="Proteomes" id="UP001165341"/>
    </source>
</evidence>
<feature type="domain" description="Plastocyanin-like" evidence="5">
    <location>
        <begin position="76"/>
        <end position="160"/>
    </location>
</feature>
<keyword evidence="2" id="KW-0560">Oxidoreductase</keyword>
<feature type="chain" id="PRO_5041376324" evidence="4">
    <location>
        <begin position="34"/>
        <end position="990"/>
    </location>
</feature>
<evidence type="ECO:0000259" key="5">
    <source>
        <dbReference type="Pfam" id="PF07732"/>
    </source>
</evidence>
<dbReference type="EMBL" id="JALGAR010000002">
    <property type="protein sequence ID" value="MCI4657995.1"/>
    <property type="molecule type" value="Genomic_DNA"/>
</dbReference>
<evidence type="ECO:0000256" key="2">
    <source>
        <dbReference type="ARBA" id="ARBA00023002"/>
    </source>
</evidence>
<dbReference type="InterPro" id="IPR045087">
    <property type="entry name" value="Cu-oxidase_fam"/>
</dbReference>
<comment type="caution">
    <text evidence="6">The sequence shown here is derived from an EMBL/GenBank/DDBJ whole genome shotgun (WGS) entry which is preliminary data.</text>
</comment>
<dbReference type="PANTHER" id="PTHR11709">
    <property type="entry name" value="MULTI-COPPER OXIDASE"/>
    <property type="match status" value="1"/>
</dbReference>
<dbReference type="InterPro" id="IPR011707">
    <property type="entry name" value="Cu-oxidase-like_N"/>
</dbReference>
<dbReference type="GO" id="GO:0005507">
    <property type="term" value="F:copper ion binding"/>
    <property type="evidence" value="ECO:0007669"/>
    <property type="project" value="InterPro"/>
</dbReference>
<dbReference type="RefSeq" id="WP_243011798.1">
    <property type="nucleotide sequence ID" value="NZ_JALGAR010000002.1"/>
</dbReference>
<proteinExistence type="predicted"/>
<evidence type="ECO:0000256" key="3">
    <source>
        <dbReference type="ARBA" id="ARBA00023008"/>
    </source>
</evidence>
<dbReference type="PANTHER" id="PTHR11709:SF394">
    <property type="entry name" value="FI03373P-RELATED"/>
    <property type="match status" value="1"/>
</dbReference>
<dbReference type="Gene3D" id="2.60.40.420">
    <property type="entry name" value="Cupredoxins - blue copper proteins"/>
    <property type="match status" value="1"/>
</dbReference>
<keyword evidence="7" id="KW-1185">Reference proteome</keyword>
<dbReference type="InterPro" id="IPR008972">
    <property type="entry name" value="Cupredoxin"/>
</dbReference>